<evidence type="ECO:0000313" key="2">
    <source>
        <dbReference type="Proteomes" id="UP001150062"/>
    </source>
</evidence>
<reference evidence="1" key="1">
    <citation type="submission" date="2022-08" db="EMBL/GenBank/DDBJ databases">
        <title>Novel sulfate-reducing endosymbionts in the free-living metamonad Anaeramoeba.</title>
        <authorList>
            <person name="Jerlstrom-Hultqvist J."/>
            <person name="Cepicka I."/>
            <person name="Gallot-Lavallee L."/>
            <person name="Salas-Leiva D."/>
            <person name="Curtis B.A."/>
            <person name="Zahonova K."/>
            <person name="Pipaliya S."/>
            <person name="Dacks J."/>
            <person name="Roger A.J."/>
        </authorList>
    </citation>
    <scope>NUCLEOTIDE SEQUENCE</scope>
    <source>
        <strain evidence="1">Schooner1</strain>
    </source>
</reference>
<comment type="caution">
    <text evidence="1">The sequence shown here is derived from an EMBL/GenBank/DDBJ whole genome shotgun (WGS) entry which is preliminary data.</text>
</comment>
<name>A0ABQ8X887_9EUKA</name>
<evidence type="ECO:0000313" key="1">
    <source>
        <dbReference type="EMBL" id="KAJ6228304.1"/>
    </source>
</evidence>
<gene>
    <name evidence="1" type="ORF">M0813_09133</name>
</gene>
<dbReference type="EMBL" id="JAOAOG010000329">
    <property type="protein sequence ID" value="KAJ6228304.1"/>
    <property type="molecule type" value="Genomic_DNA"/>
</dbReference>
<dbReference type="Proteomes" id="UP001150062">
    <property type="component" value="Unassembled WGS sequence"/>
</dbReference>
<accession>A0ABQ8X887</accession>
<proteinExistence type="predicted"/>
<sequence>MIYIISLVSEYSIIESILNFFKKTQVTVEHSLKSNELLQYLEGIGQESTKILIADKNFIQSERKLLKYLKKNQKEHPNLIKVFFNAFPINLPKEIHSNDVDENDDNSWSIVYTLQELRILLVQKCLPNVYDPFSEIVYLGFEKQKFKYSTENNILRRITDDFYEILDLHVSGINILLIIAELSIMTDKQMDILSQLKFKVILTNFKKKHNKGKLSKRKIIILPTILNKKLKKKKKKMKKSLKSQSQPNSIIWIGKQKNESKYLTIIKKKNIKVEKIKNYEETLSKICQNNLHNALLIFPKGDLNRPSFFLNKIKMRNIKYYEINLKKLNSSKFQEKIFEYFPDLKDFDDDN</sequence>
<keyword evidence="2" id="KW-1185">Reference proteome</keyword>
<organism evidence="1 2">
    <name type="scientific">Anaeramoeba flamelloides</name>
    <dbReference type="NCBI Taxonomy" id="1746091"/>
    <lineage>
        <taxon>Eukaryota</taxon>
        <taxon>Metamonada</taxon>
        <taxon>Anaeramoebidae</taxon>
        <taxon>Anaeramoeba</taxon>
    </lineage>
</organism>
<protein>
    <submittedName>
        <fullName evidence="1">Uncharacterized protein</fullName>
    </submittedName>
</protein>